<keyword evidence="8" id="KW-1185">Reference proteome</keyword>
<accession>A0A3P7S217</accession>
<dbReference type="EMBL" id="LR130778">
    <property type="protein sequence ID" value="VDN48886.1"/>
    <property type="molecule type" value="Genomic_DNA"/>
</dbReference>
<protein>
    <recommendedName>
        <fullName evidence="9">Methyl-accepting chemotaxis protein</fullName>
    </recommendedName>
</protein>
<dbReference type="PANTHER" id="PTHR32089:SF112">
    <property type="entry name" value="LYSOZYME-LIKE PROTEIN-RELATED"/>
    <property type="match status" value="1"/>
</dbReference>
<dbReference type="RefSeq" id="WP_125137953.1">
    <property type="nucleotide sequence ID" value="NZ_LR130778.1"/>
</dbReference>
<evidence type="ECO:0000259" key="5">
    <source>
        <dbReference type="PROSITE" id="PS50111"/>
    </source>
</evidence>
<dbReference type="Proteomes" id="UP000279029">
    <property type="component" value="Chromosome"/>
</dbReference>
<gene>
    <name evidence="7" type="ORF">PATL70BA_2975</name>
</gene>
<dbReference type="PROSITE" id="PS50111">
    <property type="entry name" value="CHEMOTAXIS_TRANSDUC_2"/>
    <property type="match status" value="1"/>
</dbReference>
<feature type="domain" description="Methyl-accepting transducer" evidence="5">
    <location>
        <begin position="398"/>
        <end position="648"/>
    </location>
</feature>
<dbReference type="PRINTS" id="PR00260">
    <property type="entry name" value="CHEMTRNSDUCR"/>
</dbReference>
<evidence type="ECO:0008006" key="9">
    <source>
        <dbReference type="Google" id="ProtNLM"/>
    </source>
</evidence>
<keyword evidence="4" id="KW-1133">Transmembrane helix</keyword>
<dbReference type="GO" id="GO:0006935">
    <property type="term" value="P:chemotaxis"/>
    <property type="evidence" value="ECO:0007669"/>
    <property type="project" value="InterPro"/>
</dbReference>
<evidence type="ECO:0000313" key="7">
    <source>
        <dbReference type="EMBL" id="VDN48886.1"/>
    </source>
</evidence>
<dbReference type="Gene3D" id="6.10.340.10">
    <property type="match status" value="1"/>
</dbReference>
<dbReference type="AlphaFoldDB" id="A0A3P7S217"/>
<organism evidence="7 8">
    <name type="scientific">Petrocella atlantisensis</name>
    <dbReference type="NCBI Taxonomy" id="2173034"/>
    <lineage>
        <taxon>Bacteria</taxon>
        <taxon>Bacillati</taxon>
        <taxon>Bacillota</taxon>
        <taxon>Clostridia</taxon>
        <taxon>Lachnospirales</taxon>
        <taxon>Vallitaleaceae</taxon>
        <taxon>Petrocella</taxon>
    </lineage>
</organism>
<dbReference type="PROSITE" id="PS50885">
    <property type="entry name" value="HAMP"/>
    <property type="match status" value="1"/>
</dbReference>
<feature type="domain" description="HAMP" evidence="6">
    <location>
        <begin position="327"/>
        <end position="379"/>
    </location>
</feature>
<comment type="similarity">
    <text evidence="2">Belongs to the methyl-accepting chemotaxis (MCP) protein family.</text>
</comment>
<dbReference type="GO" id="GO:0004888">
    <property type="term" value="F:transmembrane signaling receptor activity"/>
    <property type="evidence" value="ECO:0007669"/>
    <property type="project" value="InterPro"/>
</dbReference>
<evidence type="ECO:0000256" key="3">
    <source>
        <dbReference type="PROSITE-ProRule" id="PRU00284"/>
    </source>
</evidence>
<evidence type="ECO:0000256" key="2">
    <source>
        <dbReference type="ARBA" id="ARBA00029447"/>
    </source>
</evidence>
<feature type="transmembrane region" description="Helical" evidence="4">
    <location>
        <begin position="20"/>
        <end position="40"/>
    </location>
</feature>
<feature type="transmembrane region" description="Helical" evidence="4">
    <location>
        <begin position="306"/>
        <end position="329"/>
    </location>
</feature>
<name>A0A3P7S217_9FIRM</name>
<dbReference type="CDD" id="cd06225">
    <property type="entry name" value="HAMP"/>
    <property type="match status" value="1"/>
</dbReference>
<keyword evidence="4" id="KW-0812">Transmembrane</keyword>
<dbReference type="PANTHER" id="PTHR32089">
    <property type="entry name" value="METHYL-ACCEPTING CHEMOTAXIS PROTEIN MCPB"/>
    <property type="match status" value="1"/>
</dbReference>
<dbReference type="GO" id="GO:0007165">
    <property type="term" value="P:signal transduction"/>
    <property type="evidence" value="ECO:0007669"/>
    <property type="project" value="UniProtKB-KW"/>
</dbReference>
<dbReference type="OrthoDB" id="9760371at2"/>
<dbReference type="GO" id="GO:0016020">
    <property type="term" value="C:membrane"/>
    <property type="evidence" value="ECO:0007669"/>
    <property type="project" value="InterPro"/>
</dbReference>
<dbReference type="KEGG" id="cbar:PATL70BA_2975"/>
<dbReference type="SMART" id="SM00304">
    <property type="entry name" value="HAMP"/>
    <property type="match status" value="1"/>
</dbReference>
<dbReference type="InterPro" id="IPR004090">
    <property type="entry name" value="Chemotax_Me-accpt_rcpt"/>
</dbReference>
<evidence type="ECO:0000256" key="1">
    <source>
        <dbReference type="ARBA" id="ARBA00023224"/>
    </source>
</evidence>
<dbReference type="Pfam" id="PF00672">
    <property type="entry name" value="HAMP"/>
    <property type="match status" value="1"/>
</dbReference>
<keyword evidence="4" id="KW-0472">Membrane</keyword>
<reference evidence="7 8" key="1">
    <citation type="submission" date="2018-09" db="EMBL/GenBank/DDBJ databases">
        <authorList>
            <person name="Postec A."/>
        </authorList>
    </citation>
    <scope>NUCLEOTIDE SEQUENCE [LARGE SCALE GENOMIC DNA]</scope>
    <source>
        <strain evidence="7">70B-A</strain>
    </source>
</reference>
<dbReference type="InterPro" id="IPR004089">
    <property type="entry name" value="MCPsignal_dom"/>
</dbReference>
<sequence>MLTNKKSKNRGQLLSIKAKLILSHILIAVLPITIIVIILTSQASSSLMDKVNSSNTAYVNKVTNIFNNKLLSIEDNSKMILVDLDMNRVLGKGPSDYDNEFYMMNDRQQNISKKVESMLFTNALIVNIFFIKEDEIIGSVTGDQKDLYKTFADSEEKKIISEAGDNPVWFHDLYGTNDLFLMRNIKKLNSDESIGTMVIEVRKDLLLSDLRISDFNNLDESSLLDLSGQVIMVAKDDGDMKNADFNNELIQKIKADPNETIGSYTTTTGIENESMILFSMLSNGWIYVLKIPTSAILGDITRLKDVALILTIFFMVIAVFIGIFIAISISKPIDYIRKKMKLVEQGDLTVQSKYTGKHEIGQLSQSFNHMMANMRSLIEEVGTVVEQVSINSSELSTISEVSALSSKEVMQAVESVADGASEQAKDAENAALVVRDLVNQFNATEEHFTYVVKATNSTKDASENAESTLDTLNLSTKDTMELSRKIEIDMSKLVGRFEEISGIIGMIDGISEQTNLLSLNAAIEAARAGESGKGFAVVADEVRKLAVQSKEAAKSISHIISDINEAITMTQKMIQEGSTIYTKQEKAVTNTGVIFKEIITNMDTIMHEVNLVYDLLNGLDHVQINATNSITSIAAIAEESAASIEQVLANGQEQLVTVEQLVNVSSQLNNVITILRQQMEQFNIKNK</sequence>
<dbReference type="Pfam" id="PF00015">
    <property type="entry name" value="MCPsignal"/>
    <property type="match status" value="1"/>
</dbReference>
<evidence type="ECO:0000256" key="4">
    <source>
        <dbReference type="SAM" id="Phobius"/>
    </source>
</evidence>
<evidence type="ECO:0000259" key="6">
    <source>
        <dbReference type="PROSITE" id="PS50885"/>
    </source>
</evidence>
<dbReference type="SUPFAM" id="SSF58104">
    <property type="entry name" value="Methyl-accepting chemotaxis protein (MCP) signaling domain"/>
    <property type="match status" value="1"/>
</dbReference>
<dbReference type="InterPro" id="IPR003660">
    <property type="entry name" value="HAMP_dom"/>
</dbReference>
<proteinExistence type="inferred from homology"/>
<evidence type="ECO:0000313" key="8">
    <source>
        <dbReference type="Proteomes" id="UP000279029"/>
    </source>
</evidence>
<dbReference type="Gene3D" id="1.10.287.950">
    <property type="entry name" value="Methyl-accepting chemotaxis protein"/>
    <property type="match status" value="1"/>
</dbReference>
<dbReference type="SMART" id="SM00283">
    <property type="entry name" value="MA"/>
    <property type="match status" value="1"/>
</dbReference>
<keyword evidence="1 3" id="KW-0807">Transducer</keyword>